<reference evidence="3 4" key="1">
    <citation type="submission" date="2016-10" db="EMBL/GenBank/DDBJ databases">
        <authorList>
            <person name="de Groot N.N."/>
        </authorList>
    </citation>
    <scope>NUCLEOTIDE SEQUENCE [LARGE SCALE GENOMIC DNA]</scope>
    <source>
        <strain evidence="3 4">CGMCC 1.10210</strain>
    </source>
</reference>
<dbReference type="Pfam" id="PF13450">
    <property type="entry name" value="NAD_binding_8"/>
    <property type="match status" value="1"/>
</dbReference>
<gene>
    <name evidence="3" type="ORF">SAMN04488059_1234</name>
</gene>
<proteinExistence type="inferred from homology"/>
<dbReference type="PANTHER" id="PTHR43734">
    <property type="entry name" value="PHYTOENE DESATURASE"/>
    <property type="match status" value="1"/>
</dbReference>
<sequence>MPRDFRTKSATTTIVVGGGFGGLAAALRPRARGYHVTIIDRCARLGGRAQVFERDEFRHDAGPTVITAPFC</sequence>
<dbReference type="EMBL" id="FOMB01000023">
    <property type="protein sequence ID" value="SFD13595.1"/>
    <property type="molecule type" value="Genomic_DNA"/>
</dbReference>
<dbReference type="GO" id="GO:0016491">
    <property type="term" value="F:oxidoreductase activity"/>
    <property type="evidence" value="ECO:0007669"/>
    <property type="project" value="UniProtKB-KW"/>
</dbReference>
<dbReference type="STRING" id="728005.SAMN04488059_1234"/>
<dbReference type="Proteomes" id="UP000182258">
    <property type="component" value="Unassembled WGS sequence"/>
</dbReference>
<organism evidence="3 4">
    <name type="scientific">Devosia psychrophila</name>
    <dbReference type="NCBI Taxonomy" id="728005"/>
    <lineage>
        <taxon>Bacteria</taxon>
        <taxon>Pseudomonadati</taxon>
        <taxon>Pseudomonadota</taxon>
        <taxon>Alphaproteobacteria</taxon>
        <taxon>Hyphomicrobiales</taxon>
        <taxon>Devosiaceae</taxon>
        <taxon>Devosia</taxon>
    </lineage>
</organism>
<protein>
    <submittedName>
        <fullName evidence="3">NAD(P)-binding Rossmann-like domain-containing protein</fullName>
    </submittedName>
</protein>
<evidence type="ECO:0000313" key="4">
    <source>
        <dbReference type="Proteomes" id="UP000182258"/>
    </source>
</evidence>
<accession>A0A1I1PUZ2</accession>
<dbReference type="RefSeq" id="WP_052953035.1">
    <property type="nucleotide sequence ID" value="NZ_FOMB01000023.1"/>
</dbReference>
<keyword evidence="2" id="KW-0560">Oxidoreductase</keyword>
<evidence type="ECO:0000313" key="3">
    <source>
        <dbReference type="EMBL" id="SFD13595.1"/>
    </source>
</evidence>
<dbReference type="Gene3D" id="3.50.50.60">
    <property type="entry name" value="FAD/NAD(P)-binding domain"/>
    <property type="match status" value="1"/>
</dbReference>
<name>A0A1I1PUZ2_9HYPH</name>
<dbReference type="SUPFAM" id="SSF51905">
    <property type="entry name" value="FAD/NAD(P)-binding domain"/>
    <property type="match status" value="1"/>
</dbReference>
<evidence type="ECO:0000256" key="2">
    <source>
        <dbReference type="ARBA" id="ARBA00023002"/>
    </source>
</evidence>
<comment type="similarity">
    <text evidence="1">Belongs to the carotenoid/retinoid oxidoreductase family.</text>
</comment>
<dbReference type="AlphaFoldDB" id="A0A1I1PUZ2"/>
<dbReference type="InterPro" id="IPR036188">
    <property type="entry name" value="FAD/NAD-bd_sf"/>
</dbReference>
<dbReference type="PANTHER" id="PTHR43734:SF7">
    <property type="entry name" value="4,4'-DIAPONEUROSPORENE OXYGENASE"/>
    <property type="match status" value="1"/>
</dbReference>
<evidence type="ECO:0000256" key="1">
    <source>
        <dbReference type="ARBA" id="ARBA00006046"/>
    </source>
</evidence>